<dbReference type="Proteomes" id="UP000318704">
    <property type="component" value="Chromosome"/>
</dbReference>
<reference evidence="1 2" key="1">
    <citation type="submission" date="2019-03" db="EMBL/GenBank/DDBJ databases">
        <title>Deep-cultivation of Planctomycetes and their phenomic and genomic characterization uncovers novel biology.</title>
        <authorList>
            <person name="Wiegand S."/>
            <person name="Jogler M."/>
            <person name="Boedeker C."/>
            <person name="Pinto D."/>
            <person name="Vollmers J."/>
            <person name="Rivas-Marin E."/>
            <person name="Kohn T."/>
            <person name="Peeters S.H."/>
            <person name="Heuer A."/>
            <person name="Rast P."/>
            <person name="Oberbeckmann S."/>
            <person name="Bunk B."/>
            <person name="Jeske O."/>
            <person name="Meyerdierks A."/>
            <person name="Storesund J.E."/>
            <person name="Kallscheuer N."/>
            <person name="Luecker S."/>
            <person name="Lage O.M."/>
            <person name="Pohl T."/>
            <person name="Merkel B.J."/>
            <person name="Hornburger P."/>
            <person name="Mueller R.-W."/>
            <person name="Bruemmer F."/>
            <person name="Labrenz M."/>
            <person name="Spormann A.M."/>
            <person name="Op den Camp H."/>
            <person name="Overmann J."/>
            <person name="Amann R."/>
            <person name="Jetten M.S.M."/>
            <person name="Mascher T."/>
            <person name="Medema M.H."/>
            <person name="Devos D.P."/>
            <person name="Kaster A.-K."/>
            <person name="Ovreas L."/>
            <person name="Rohde M."/>
            <person name="Galperin M.Y."/>
            <person name="Jogler C."/>
        </authorList>
    </citation>
    <scope>NUCLEOTIDE SEQUENCE [LARGE SCALE GENOMIC DNA]</scope>
    <source>
        <strain evidence="1 2">V144</strain>
    </source>
</reference>
<accession>A0A517VPN5</accession>
<dbReference type="AlphaFoldDB" id="A0A517VPN5"/>
<sequence length="139" mass="16143">MFIIPVFQLGLPLSYGSDHTYRHVTVKKHICAVLSEMWYKIAVWFRLWFQKVCSKGVTRYETRGTDSCVSGENVEKIMLFRIHKLRWCAVCSYQKNVPRARDAESGSFENGALASSAISSLEPAIRLPHIIFLLRYHFW</sequence>
<evidence type="ECO:0000313" key="2">
    <source>
        <dbReference type="Proteomes" id="UP000318704"/>
    </source>
</evidence>
<dbReference type="EMBL" id="CP037920">
    <property type="protein sequence ID" value="QDT94959.1"/>
    <property type="molecule type" value="Genomic_DNA"/>
</dbReference>
<name>A0A517VPN5_9PLAN</name>
<protein>
    <submittedName>
        <fullName evidence="1">Uncharacterized protein</fullName>
    </submittedName>
</protein>
<dbReference type="KEGG" id="gaw:V144x_03930"/>
<organism evidence="1 2">
    <name type="scientific">Gimesia aquarii</name>
    <dbReference type="NCBI Taxonomy" id="2527964"/>
    <lineage>
        <taxon>Bacteria</taxon>
        <taxon>Pseudomonadati</taxon>
        <taxon>Planctomycetota</taxon>
        <taxon>Planctomycetia</taxon>
        <taxon>Planctomycetales</taxon>
        <taxon>Planctomycetaceae</taxon>
        <taxon>Gimesia</taxon>
    </lineage>
</organism>
<evidence type="ECO:0000313" key="1">
    <source>
        <dbReference type="EMBL" id="QDT94959.1"/>
    </source>
</evidence>
<gene>
    <name evidence="1" type="ORF">V144x_03930</name>
</gene>
<proteinExistence type="predicted"/>